<dbReference type="EMBL" id="CM039426">
    <property type="protein sequence ID" value="KAI4356080.1"/>
    <property type="molecule type" value="Genomic_DNA"/>
</dbReference>
<comment type="caution">
    <text evidence="1">The sequence shown here is derived from an EMBL/GenBank/DDBJ whole genome shotgun (WGS) entry which is preliminary data.</text>
</comment>
<evidence type="ECO:0000313" key="1">
    <source>
        <dbReference type="EMBL" id="KAI4356080.1"/>
    </source>
</evidence>
<evidence type="ECO:0000313" key="2">
    <source>
        <dbReference type="Proteomes" id="UP000828941"/>
    </source>
</evidence>
<keyword evidence="2" id="KW-1185">Reference proteome</keyword>
<proteinExistence type="predicted"/>
<organism evidence="1 2">
    <name type="scientific">Bauhinia variegata</name>
    <name type="common">Purple orchid tree</name>
    <name type="synonym">Phanera variegata</name>
    <dbReference type="NCBI Taxonomy" id="167791"/>
    <lineage>
        <taxon>Eukaryota</taxon>
        <taxon>Viridiplantae</taxon>
        <taxon>Streptophyta</taxon>
        <taxon>Embryophyta</taxon>
        <taxon>Tracheophyta</taxon>
        <taxon>Spermatophyta</taxon>
        <taxon>Magnoliopsida</taxon>
        <taxon>eudicotyledons</taxon>
        <taxon>Gunneridae</taxon>
        <taxon>Pentapetalae</taxon>
        <taxon>rosids</taxon>
        <taxon>fabids</taxon>
        <taxon>Fabales</taxon>
        <taxon>Fabaceae</taxon>
        <taxon>Cercidoideae</taxon>
        <taxon>Cercideae</taxon>
        <taxon>Bauhiniinae</taxon>
        <taxon>Bauhinia</taxon>
    </lineage>
</organism>
<protein>
    <submittedName>
        <fullName evidence="1">Uncharacterized protein</fullName>
    </submittedName>
</protein>
<dbReference type="Proteomes" id="UP000828941">
    <property type="component" value="Chromosome 1"/>
</dbReference>
<name>A0ACB9Q525_BAUVA</name>
<gene>
    <name evidence="1" type="ORF">L6164_000129</name>
</gene>
<sequence>MLHSSMELKTNSDTRGEESPSLHSLACMRTLIVNPSTQQPTISSVFDTLTRILQLSHSKLVLHHTLKLLTDLAFHHAYLSRQVFDSVRSFAVSPSQSTRLTAESLEVLASISEHDATLSPAMEDVDDGFFVSLCFGASVSVRLWLLENVGRFRIRPSLLFTVFLGFTKDPYPCVRRASLDGLVNLSDNGVFEDSSLMEGCYGRAVQLLRDMEDCVRLAAVRVVVSWGLMLASSMPDMKTYWSNEVFAKLCSMARDMSMKVRVEAFDALGKIEIVSEEFLLQSLSKRIIGLAKQKEFLDQIPSEQFPMLATSIAGALVHGLEDEFFEVRKSACQSLQTLTILSAEFAQEALNLLMDVLNDDSMVVRLEALETMHCMAISGRLKVQEKHLHMFLGALVDNSLEVRCTARKILKVVKLNDLVLFKSSVDGILKILDIYPQDEADVFSAVSHMGRNHEKFVIFIINKVFQEIEAAFEGKLEFNSARVAALLILSISASLSLANVDRIPPVMFSYAATFLGRISFAFNDVMDRDTLLAYLSEKSRSAVYPRTSIMHEEGKQQSPSLSSDPPYNASNEMISSVRTLSQEKDIKSEIQSHIMLQPKVASSHVQQELVVYNEVIPLINHFLAEAPNMWPLIQSGCTNQILKILRHWKEELATTTFDSLGSGDAVAFTLQYVRIIKLLAELWQHFLPAKRFCSRGMGELDLKLAKLARSVKELRSRFIGFSPEEELNVLELILVTLALRLCKVEICCHILTFRRLAAVLSYAESLLKQGSTEPSMFVVELRKLLQESGTSMNGASLSPVLFDRCLKFFSPKLFVFRGNIRPLKAELRIPDNNMEHPLSFVSGLPVATPCEIKLYNISTENRLWLSMSMDDGSTQHAFLDLTLFEGVGDIKRYAFAAPFYRTPKANSFTLRVSIGLECLFDYVSPVQNQMYGGPKHELTFLCEEQVYLSKVNN</sequence>
<reference evidence="1 2" key="1">
    <citation type="journal article" date="2022" name="DNA Res.">
        <title>Chromosomal-level genome assembly of the orchid tree Bauhinia variegata (Leguminosae; Cercidoideae) supports the allotetraploid origin hypothesis of Bauhinia.</title>
        <authorList>
            <person name="Zhong Y."/>
            <person name="Chen Y."/>
            <person name="Zheng D."/>
            <person name="Pang J."/>
            <person name="Liu Y."/>
            <person name="Luo S."/>
            <person name="Meng S."/>
            <person name="Qian L."/>
            <person name="Wei D."/>
            <person name="Dai S."/>
            <person name="Zhou R."/>
        </authorList>
    </citation>
    <scope>NUCLEOTIDE SEQUENCE [LARGE SCALE GENOMIC DNA]</scope>
    <source>
        <strain evidence="1">BV-YZ2020</strain>
    </source>
</reference>
<accession>A0ACB9Q525</accession>